<proteinExistence type="evidence at transcript level"/>
<evidence type="ECO:0000256" key="1">
    <source>
        <dbReference type="SAM" id="SignalP"/>
    </source>
</evidence>
<reference evidence="2" key="1">
    <citation type="journal article" date="2018" name="Comp. Biochem. Physiol. Part D Genomics Proteomics">
        <title>Analysis of the grapevine moth Lobesia botrana antennal transcriptome and expression of odorant-binding and chemosensory proteins.</title>
        <authorList>
            <person name="Rojas V."/>
            <person name="Jimenez H."/>
            <person name="Palma-Millanao R."/>
            <person name="Gonzalez-Gonzalez A."/>
            <person name="Machuca J."/>
            <person name="Godoy R."/>
            <person name="Ceballos R."/>
            <person name="Mutis A."/>
            <person name="Venthur H."/>
        </authorList>
    </citation>
    <scope>NUCLEOTIDE SEQUENCE</scope>
</reference>
<protein>
    <submittedName>
        <fullName evidence="2">Chemosensory protein CSP16</fullName>
    </submittedName>
</protein>
<accession>A0A345BEN8</accession>
<name>A0A345BEN8_9NEOP</name>
<organism evidence="2">
    <name type="scientific">Lobesia botrana</name>
    <dbReference type="NCBI Taxonomy" id="209534"/>
    <lineage>
        <taxon>Eukaryota</taxon>
        <taxon>Metazoa</taxon>
        <taxon>Ecdysozoa</taxon>
        <taxon>Arthropoda</taxon>
        <taxon>Hexapoda</taxon>
        <taxon>Insecta</taxon>
        <taxon>Pterygota</taxon>
        <taxon>Neoptera</taxon>
        <taxon>Endopterygota</taxon>
        <taxon>Lepidoptera</taxon>
        <taxon>Glossata</taxon>
        <taxon>Ditrysia</taxon>
        <taxon>Tortricoidea</taxon>
        <taxon>Tortricidae</taxon>
        <taxon>Olethreutinae</taxon>
        <taxon>Olethreutini</taxon>
        <taxon>Lobesia</taxon>
    </lineage>
</organism>
<dbReference type="SUPFAM" id="SSF100910">
    <property type="entry name" value="Chemosensory protein Csp2"/>
    <property type="match status" value="1"/>
</dbReference>
<keyword evidence="1" id="KW-0732">Signal</keyword>
<sequence>MKVLLLVALFSPLVLCYDAKYDSIDVDKILADEAQFDAYIKCMLDKGPCALEHSADFRQLLPEVIATACEKCSDIQKTNVRKSVKALQERKPAEFTEFRAKYDPKGEYEQKFAAFILESK</sequence>
<dbReference type="AlphaFoldDB" id="A0A345BEN8"/>
<dbReference type="PANTHER" id="PTHR11257">
    <property type="entry name" value="CHEMOSENSORY PROTEIN-RELATED"/>
    <property type="match status" value="1"/>
</dbReference>
<dbReference type="InterPro" id="IPR036682">
    <property type="entry name" value="OS_D_A10/PebIII_sf"/>
</dbReference>
<dbReference type="InterPro" id="IPR005055">
    <property type="entry name" value="A10/PebIII"/>
</dbReference>
<feature type="chain" id="PRO_5016980324" evidence="1">
    <location>
        <begin position="17"/>
        <end position="120"/>
    </location>
</feature>
<dbReference type="Gene3D" id="1.10.2080.10">
    <property type="entry name" value="Insect odorant-binding protein A10/Ejaculatory bulb-specific protein 3"/>
    <property type="match status" value="1"/>
</dbReference>
<dbReference type="PANTHER" id="PTHR11257:SF13">
    <property type="entry name" value="GEO07322P1"/>
    <property type="match status" value="1"/>
</dbReference>
<dbReference type="Pfam" id="PF03392">
    <property type="entry name" value="OS-D"/>
    <property type="match status" value="1"/>
</dbReference>
<dbReference type="EMBL" id="MG788194">
    <property type="protein sequence ID" value="AXF48712.1"/>
    <property type="molecule type" value="mRNA"/>
</dbReference>
<feature type="signal peptide" evidence="1">
    <location>
        <begin position="1"/>
        <end position="16"/>
    </location>
</feature>
<evidence type="ECO:0000313" key="2">
    <source>
        <dbReference type="EMBL" id="AXF48712.1"/>
    </source>
</evidence>